<dbReference type="EMBL" id="JAWZYT010000774">
    <property type="protein sequence ID" value="KAK4319188.1"/>
    <property type="molecule type" value="Genomic_DNA"/>
</dbReference>
<comment type="caution">
    <text evidence="1">The sequence shown here is derived from an EMBL/GenBank/DDBJ whole genome shotgun (WGS) entry which is preliminary data.</text>
</comment>
<sequence length="77" mass="9109">MLWSLSHPTSDLHHHNHSKKIFVDKKIRDVGNPHDERKPQDAELTDSSYYFAPTRVDEKLHHLAFAMYNLDYTVLSY</sequence>
<organism evidence="1 2">
    <name type="scientific">Petrolisthes manimaculis</name>
    <dbReference type="NCBI Taxonomy" id="1843537"/>
    <lineage>
        <taxon>Eukaryota</taxon>
        <taxon>Metazoa</taxon>
        <taxon>Ecdysozoa</taxon>
        <taxon>Arthropoda</taxon>
        <taxon>Crustacea</taxon>
        <taxon>Multicrustacea</taxon>
        <taxon>Malacostraca</taxon>
        <taxon>Eumalacostraca</taxon>
        <taxon>Eucarida</taxon>
        <taxon>Decapoda</taxon>
        <taxon>Pleocyemata</taxon>
        <taxon>Anomura</taxon>
        <taxon>Galatheoidea</taxon>
        <taxon>Porcellanidae</taxon>
        <taxon>Petrolisthes</taxon>
    </lineage>
</organism>
<keyword evidence="2" id="KW-1185">Reference proteome</keyword>
<protein>
    <submittedName>
        <fullName evidence="1">Uncharacterized protein</fullName>
    </submittedName>
</protein>
<dbReference type="AlphaFoldDB" id="A0AAE1UCH8"/>
<proteinExistence type="predicted"/>
<evidence type="ECO:0000313" key="2">
    <source>
        <dbReference type="Proteomes" id="UP001292094"/>
    </source>
</evidence>
<evidence type="ECO:0000313" key="1">
    <source>
        <dbReference type="EMBL" id="KAK4319188.1"/>
    </source>
</evidence>
<reference evidence="1" key="1">
    <citation type="submission" date="2023-11" db="EMBL/GenBank/DDBJ databases">
        <title>Genome assemblies of two species of porcelain crab, Petrolisthes cinctipes and Petrolisthes manimaculis (Anomura: Porcellanidae).</title>
        <authorList>
            <person name="Angst P."/>
        </authorList>
    </citation>
    <scope>NUCLEOTIDE SEQUENCE</scope>
    <source>
        <strain evidence="1">PB745_02</strain>
        <tissue evidence="1">Gill</tissue>
    </source>
</reference>
<name>A0AAE1UCH8_9EUCA</name>
<dbReference type="Proteomes" id="UP001292094">
    <property type="component" value="Unassembled WGS sequence"/>
</dbReference>
<gene>
    <name evidence="1" type="ORF">Pmani_009856</name>
</gene>
<accession>A0AAE1UCH8</accession>